<protein>
    <recommendedName>
        <fullName evidence="3">Glycosyltransferase RgtA/B/C/D-like domain-containing protein</fullName>
    </recommendedName>
</protein>
<organism evidence="2">
    <name type="scientific">hydrothermal vent metagenome</name>
    <dbReference type="NCBI Taxonomy" id="652676"/>
    <lineage>
        <taxon>unclassified sequences</taxon>
        <taxon>metagenomes</taxon>
        <taxon>ecological metagenomes</taxon>
    </lineage>
</organism>
<gene>
    <name evidence="2" type="ORF">MNBD_BACTEROID02-523</name>
</gene>
<dbReference type="EMBL" id="UOEB01000112">
    <property type="protein sequence ID" value="VAV83898.1"/>
    <property type="molecule type" value="Genomic_DNA"/>
</dbReference>
<feature type="transmembrane region" description="Helical" evidence="1">
    <location>
        <begin position="162"/>
        <end position="192"/>
    </location>
</feature>
<reference evidence="2" key="1">
    <citation type="submission" date="2018-06" db="EMBL/GenBank/DDBJ databases">
        <authorList>
            <person name="Zhirakovskaya E."/>
        </authorList>
    </citation>
    <scope>NUCLEOTIDE SEQUENCE</scope>
</reference>
<keyword evidence="1" id="KW-1133">Transmembrane helix</keyword>
<feature type="transmembrane region" description="Helical" evidence="1">
    <location>
        <begin position="65"/>
        <end position="96"/>
    </location>
</feature>
<keyword evidence="1" id="KW-0812">Transmembrane</keyword>
<name>A0A3B0R7R4_9ZZZZ</name>
<evidence type="ECO:0008006" key="3">
    <source>
        <dbReference type="Google" id="ProtNLM"/>
    </source>
</evidence>
<feature type="transmembrane region" description="Helical" evidence="1">
    <location>
        <begin position="9"/>
        <end position="30"/>
    </location>
</feature>
<feature type="transmembrane region" description="Helical" evidence="1">
    <location>
        <begin position="108"/>
        <end position="127"/>
    </location>
</feature>
<keyword evidence="1" id="KW-0472">Membrane</keyword>
<proteinExistence type="predicted"/>
<evidence type="ECO:0000256" key="1">
    <source>
        <dbReference type="SAM" id="Phobius"/>
    </source>
</evidence>
<feature type="transmembrane region" description="Helical" evidence="1">
    <location>
        <begin position="133"/>
        <end position="150"/>
    </location>
</feature>
<evidence type="ECO:0000313" key="2">
    <source>
        <dbReference type="EMBL" id="VAV83898.1"/>
    </source>
</evidence>
<dbReference type="AlphaFoldDB" id="A0A3B0R7R4"/>
<sequence length="194" mass="22775">MEEKNKHYYILNFITIGFYFLIFFSLKIGINHDVMFHTLDSQTYLEVANWLGKGVETQSTSIRPIFYPLLLLLLSNIYIIWFFQFIVWVLTSNLTFWSVYKLTKRNDLAYLSTLIIISNLTLIALTLHALTEVLVTFLLSLLIYFIVKNIERAKDLSFIHICILILIILTITKPVFLIPLLITLFLILPVFYLK</sequence>
<accession>A0A3B0R7R4</accession>
<feature type="non-terminal residue" evidence="2">
    <location>
        <position position="194"/>
    </location>
</feature>